<sequence>MNSVLQLLDKLSIDYQLIEHPSSISCEESEAYLSDDIPGIQLRHLFLRDRKKHSFFLFAYNAQRKVCLKKMGQMLGVKGLTMASIEDLKQMLNVDSGAVSLCAMINDTEHKVIPLLDEELRTATHYCGVPNVTTATLILSNHAWQQFFKAIDRSPVYIDAPARETERVAGTPRRRALTENEKQQIEQFDRVLD</sequence>
<accession>A0A0U1P5R3</accession>
<dbReference type="EMBL" id="DF196819">
    <property type="protein sequence ID" value="GAD30036.1"/>
    <property type="molecule type" value="Genomic_DNA"/>
</dbReference>
<comment type="similarity">
    <text evidence="1">Belongs to the PRORSD1 family.</text>
</comment>
<dbReference type="InterPro" id="IPR040285">
    <property type="entry name" value="ProX/PRXD1"/>
</dbReference>
<keyword evidence="3" id="KW-0030">Aminoacyl-tRNA synthetase</keyword>
<dbReference type="Pfam" id="PF04073">
    <property type="entry name" value="tRNA_edit"/>
    <property type="match status" value="1"/>
</dbReference>
<evidence type="ECO:0000313" key="4">
    <source>
        <dbReference type="Proteomes" id="UP000030675"/>
    </source>
</evidence>
<dbReference type="HOGENOM" id="CLU_104635_0_0_6"/>
<keyword evidence="3" id="KW-0436">Ligase</keyword>
<dbReference type="PANTHER" id="PTHR31423:SF3">
    <property type="entry name" value="PROLYL-TRNA SYNTHETASE ASSOCIATED DOMAIN-CONTAINING PROTEIN 1-RELATED"/>
    <property type="match status" value="1"/>
</dbReference>
<dbReference type="InterPro" id="IPR007214">
    <property type="entry name" value="YbaK/aa-tRNA-synth-assoc-dom"/>
</dbReference>
<dbReference type="Proteomes" id="UP000030675">
    <property type="component" value="Unassembled WGS sequence"/>
</dbReference>
<dbReference type="GO" id="GO:0004812">
    <property type="term" value="F:aminoacyl-tRNA ligase activity"/>
    <property type="evidence" value="ECO:0007669"/>
    <property type="project" value="UniProtKB-KW"/>
</dbReference>
<evidence type="ECO:0000259" key="2">
    <source>
        <dbReference type="Pfam" id="PF04073"/>
    </source>
</evidence>
<dbReference type="InterPro" id="IPR036754">
    <property type="entry name" value="YbaK/aa-tRNA-synt-asso_dom_sf"/>
</dbReference>
<name>A0A0U1P5R3_PHOLE</name>
<feature type="domain" description="YbaK/aminoacyl-tRNA synthetase-associated" evidence="2">
    <location>
        <begin position="21"/>
        <end position="147"/>
    </location>
</feature>
<dbReference type="GO" id="GO:0002161">
    <property type="term" value="F:aminoacyl-tRNA deacylase activity"/>
    <property type="evidence" value="ECO:0007669"/>
    <property type="project" value="InterPro"/>
</dbReference>
<dbReference type="Gene3D" id="3.90.960.10">
    <property type="entry name" value="YbaK/aminoacyl-tRNA synthetase-associated domain"/>
    <property type="match status" value="1"/>
</dbReference>
<protein>
    <submittedName>
        <fullName evidence="3">YbaK / prolyl-tRNA synthetases associated domain protein</fullName>
    </submittedName>
</protein>
<reference evidence="4" key="1">
    <citation type="submission" date="2012-12" db="EMBL/GenBank/DDBJ databases">
        <title>Genome Sequence of Photobacterium leiognathi lrivu.4.1.</title>
        <authorList>
            <person name="Urbanczyk H."/>
            <person name="Ogura Y."/>
            <person name="Hayashi T."/>
            <person name="Dunlap P.V."/>
        </authorList>
    </citation>
    <scope>NUCLEOTIDE SEQUENCE [LARGE SCALE GENOMIC DNA]</scope>
    <source>
        <strain evidence="4">lrivu.4.1</strain>
    </source>
</reference>
<dbReference type="SUPFAM" id="SSF55826">
    <property type="entry name" value="YbaK/ProRS associated domain"/>
    <property type="match status" value="1"/>
</dbReference>
<evidence type="ECO:0000256" key="1">
    <source>
        <dbReference type="ARBA" id="ARBA00010201"/>
    </source>
</evidence>
<proteinExistence type="inferred from homology"/>
<organism evidence="3 4">
    <name type="scientific">Photobacterium leiognathi lrivu.4.1</name>
    <dbReference type="NCBI Taxonomy" id="1248232"/>
    <lineage>
        <taxon>Bacteria</taxon>
        <taxon>Pseudomonadati</taxon>
        <taxon>Pseudomonadota</taxon>
        <taxon>Gammaproteobacteria</taxon>
        <taxon>Vibrionales</taxon>
        <taxon>Vibrionaceae</taxon>
        <taxon>Photobacterium</taxon>
    </lineage>
</organism>
<gene>
    <name evidence="3" type="ORF">PLEI_1691</name>
</gene>
<dbReference type="AlphaFoldDB" id="A0A0U1P5R3"/>
<evidence type="ECO:0000313" key="3">
    <source>
        <dbReference type="EMBL" id="GAD30036.1"/>
    </source>
</evidence>
<dbReference type="eggNOG" id="COG3760">
    <property type="taxonomic scope" value="Bacteria"/>
</dbReference>
<dbReference type="RefSeq" id="WP_023932581.1">
    <property type="nucleotide sequence ID" value="NZ_DF196819.1"/>
</dbReference>
<dbReference type="PANTHER" id="PTHR31423">
    <property type="entry name" value="YBAK DOMAIN-CONTAINING PROTEIN"/>
    <property type="match status" value="1"/>
</dbReference>